<comment type="caution">
    <text evidence="6">The sequence shown here is derived from an EMBL/GenBank/DDBJ whole genome shotgun (WGS) entry which is preliminary data.</text>
</comment>
<reference evidence="6" key="1">
    <citation type="journal article" date="2022" name="Front. Genet.">
        <title>Chromosome-Scale Assembly of the Dendrobium nobile Genome Provides Insights Into the Molecular Mechanism of the Biosynthesis of the Medicinal Active Ingredient of Dendrobium.</title>
        <authorList>
            <person name="Xu Q."/>
            <person name="Niu S.-C."/>
            <person name="Li K.-L."/>
            <person name="Zheng P.-J."/>
            <person name="Zhang X.-J."/>
            <person name="Jia Y."/>
            <person name="Liu Y."/>
            <person name="Niu Y.-X."/>
            <person name="Yu L.-H."/>
            <person name="Chen D.-F."/>
            <person name="Zhang G.-Q."/>
        </authorList>
    </citation>
    <scope>NUCLEOTIDE SEQUENCE</scope>
    <source>
        <tissue evidence="6">Leaf</tissue>
    </source>
</reference>
<protein>
    <recommendedName>
        <fullName evidence="5">CRC domain-containing protein</fullName>
    </recommendedName>
</protein>
<dbReference type="PANTHER" id="PTHR12446">
    <property type="entry name" value="TESMIN/TSO1-RELATED"/>
    <property type="match status" value="1"/>
</dbReference>
<dbReference type="InterPro" id="IPR028307">
    <property type="entry name" value="Lin-54_fam"/>
</dbReference>
<evidence type="ECO:0000256" key="2">
    <source>
        <dbReference type="ARBA" id="ARBA00007267"/>
    </source>
</evidence>
<keyword evidence="7" id="KW-1185">Reference proteome</keyword>
<dbReference type="Pfam" id="PF03638">
    <property type="entry name" value="TCR"/>
    <property type="match status" value="2"/>
</dbReference>
<comment type="similarity">
    <text evidence="2">Belongs to the lin-54 family.</text>
</comment>
<feature type="compositionally biased region" description="Basic and acidic residues" evidence="4">
    <location>
        <begin position="310"/>
        <end position="341"/>
    </location>
</feature>
<dbReference type="Proteomes" id="UP000829196">
    <property type="component" value="Unassembled WGS sequence"/>
</dbReference>
<dbReference type="EMBL" id="JAGYWB010000008">
    <property type="protein sequence ID" value="KAI0513374.1"/>
    <property type="molecule type" value="Genomic_DNA"/>
</dbReference>
<evidence type="ECO:0000256" key="3">
    <source>
        <dbReference type="ARBA" id="ARBA00023242"/>
    </source>
</evidence>
<feature type="domain" description="CRC" evidence="5">
    <location>
        <begin position="101"/>
        <end position="225"/>
    </location>
</feature>
<feature type="region of interest" description="Disordered" evidence="4">
    <location>
        <begin position="296"/>
        <end position="347"/>
    </location>
</feature>
<feature type="compositionally biased region" description="Polar residues" evidence="4">
    <location>
        <begin position="1"/>
        <end position="12"/>
    </location>
</feature>
<keyword evidence="3" id="KW-0539">Nucleus</keyword>
<dbReference type="InterPro" id="IPR005172">
    <property type="entry name" value="CRC"/>
</dbReference>
<dbReference type="PROSITE" id="PS51634">
    <property type="entry name" value="CRC"/>
    <property type="match status" value="1"/>
</dbReference>
<evidence type="ECO:0000256" key="1">
    <source>
        <dbReference type="ARBA" id="ARBA00004123"/>
    </source>
</evidence>
<dbReference type="SMART" id="SM01114">
    <property type="entry name" value="CXC"/>
    <property type="match status" value="2"/>
</dbReference>
<dbReference type="InterPro" id="IPR033467">
    <property type="entry name" value="Tesmin/TSO1-like_CXC"/>
</dbReference>
<dbReference type="SMR" id="A0A8T3BHC7"/>
<feature type="region of interest" description="Disordered" evidence="4">
    <location>
        <begin position="43"/>
        <end position="90"/>
    </location>
</feature>
<evidence type="ECO:0000256" key="4">
    <source>
        <dbReference type="SAM" id="MobiDB-lite"/>
    </source>
</evidence>
<feature type="region of interest" description="Disordered" evidence="4">
    <location>
        <begin position="1"/>
        <end position="20"/>
    </location>
</feature>
<gene>
    <name evidence="6" type="ORF">KFK09_009391</name>
</gene>
<accession>A0A8T3BHC7</accession>
<sequence length="488" mass="53713">MEQGTKSSSLGPSSFPPRKLVRQLDFTPGNCVAPTLSSPVVPVPFEQSPLPSTLQQQQNQKQMLAPALSISRPSIPMSIKPESPQTRSKPLFEMKEGTPTRKKNCNCKHSRCLKLYCECFASGVYCDGCNCANCFNNVENEAARHEAVEATLERNPNAFRPKIGNSPQTIRDVREDTGDIALAGKHNKGCHCKKSGCLKKYCECFQANILCSDNCKCMDCKNFEGSEDRKALFHGDVNAMTCMQQAANVALNRALGPSIYASPTSKKRKSQDIFFGLSSQEQSIHRLAHCPEEMMPEMEEQTESSLASSSHDKDETQKDIDLQKMSADDRLSGTHADKMSTEESGSDLVDVQKVGRPISPGTLALMCDEQDMLFMSSSQDRDPPSSRLPYNQSLTEVYAEQEKCVLMAYRESLLKLINCGAAKEAKLSSMSLKAEKCSHEEPANNSMGRVASSAAFPAFSNSNVVPSRLGNQTIENGLLKPKIENFEM</sequence>
<evidence type="ECO:0000259" key="5">
    <source>
        <dbReference type="PROSITE" id="PS51634"/>
    </source>
</evidence>
<proteinExistence type="inferred from homology"/>
<dbReference type="GO" id="GO:0006355">
    <property type="term" value="P:regulation of DNA-templated transcription"/>
    <property type="evidence" value="ECO:0007669"/>
    <property type="project" value="TreeGrafter"/>
</dbReference>
<organism evidence="6 7">
    <name type="scientific">Dendrobium nobile</name>
    <name type="common">Orchid</name>
    <dbReference type="NCBI Taxonomy" id="94219"/>
    <lineage>
        <taxon>Eukaryota</taxon>
        <taxon>Viridiplantae</taxon>
        <taxon>Streptophyta</taxon>
        <taxon>Embryophyta</taxon>
        <taxon>Tracheophyta</taxon>
        <taxon>Spermatophyta</taxon>
        <taxon>Magnoliopsida</taxon>
        <taxon>Liliopsida</taxon>
        <taxon>Asparagales</taxon>
        <taxon>Orchidaceae</taxon>
        <taxon>Epidendroideae</taxon>
        <taxon>Malaxideae</taxon>
        <taxon>Dendrobiinae</taxon>
        <taxon>Dendrobium</taxon>
    </lineage>
</organism>
<dbReference type="AlphaFoldDB" id="A0A8T3BHC7"/>
<dbReference type="PANTHER" id="PTHR12446:SF34">
    <property type="entry name" value="PROTEIN LIN-54 HOMOLOG"/>
    <property type="match status" value="1"/>
</dbReference>
<dbReference type="GO" id="GO:0005634">
    <property type="term" value="C:nucleus"/>
    <property type="evidence" value="ECO:0007669"/>
    <property type="project" value="UniProtKB-SubCell"/>
</dbReference>
<evidence type="ECO:0000313" key="6">
    <source>
        <dbReference type="EMBL" id="KAI0513374.1"/>
    </source>
</evidence>
<evidence type="ECO:0000313" key="7">
    <source>
        <dbReference type="Proteomes" id="UP000829196"/>
    </source>
</evidence>
<name>A0A8T3BHC7_DENNO</name>
<dbReference type="OrthoDB" id="768388at2759"/>
<comment type="subcellular location">
    <subcellularLocation>
        <location evidence="1">Nucleus</location>
    </subcellularLocation>
</comment>